<gene>
    <name evidence="7" type="ORF">Syun_009890</name>
</gene>
<dbReference type="PANTHER" id="PTHR23073">
    <property type="entry name" value="26S PROTEASOME REGULATORY SUBUNIT"/>
    <property type="match status" value="1"/>
</dbReference>
<dbReference type="CDD" id="cd19481">
    <property type="entry name" value="RecA-like_protease"/>
    <property type="match status" value="1"/>
</dbReference>
<proteinExistence type="inferred from homology"/>
<dbReference type="InterPro" id="IPR003959">
    <property type="entry name" value="ATPase_AAA_core"/>
</dbReference>
<evidence type="ECO:0000256" key="4">
    <source>
        <dbReference type="RuleBase" id="RU003651"/>
    </source>
</evidence>
<dbReference type="Pfam" id="PF00004">
    <property type="entry name" value="AAA"/>
    <property type="match status" value="1"/>
</dbReference>
<feature type="domain" description="AAA+ ATPase" evidence="6">
    <location>
        <begin position="415"/>
        <end position="550"/>
    </location>
</feature>
<dbReference type="SUPFAM" id="SSF52540">
    <property type="entry name" value="P-loop containing nucleoside triphosphate hydrolases"/>
    <property type="match status" value="1"/>
</dbReference>
<evidence type="ECO:0000256" key="5">
    <source>
        <dbReference type="SAM" id="MobiDB-lite"/>
    </source>
</evidence>
<keyword evidence="3 4" id="KW-0067">ATP-binding</keyword>
<comment type="caution">
    <text evidence="7">The sequence shown here is derived from an EMBL/GenBank/DDBJ whole genome shotgun (WGS) entry which is preliminary data.</text>
</comment>
<comment type="similarity">
    <text evidence="1 4">Belongs to the AAA ATPase family.</text>
</comment>
<keyword evidence="8" id="KW-1185">Reference proteome</keyword>
<evidence type="ECO:0000256" key="1">
    <source>
        <dbReference type="ARBA" id="ARBA00006914"/>
    </source>
</evidence>
<dbReference type="InterPro" id="IPR003960">
    <property type="entry name" value="ATPase_AAA_CS"/>
</dbReference>
<dbReference type="AlphaFoldDB" id="A0AAP0KFC1"/>
<dbReference type="GO" id="GO:0000502">
    <property type="term" value="C:proteasome complex"/>
    <property type="evidence" value="ECO:0007669"/>
    <property type="project" value="UniProtKB-ARBA"/>
</dbReference>
<organism evidence="7 8">
    <name type="scientific">Stephania yunnanensis</name>
    <dbReference type="NCBI Taxonomy" id="152371"/>
    <lineage>
        <taxon>Eukaryota</taxon>
        <taxon>Viridiplantae</taxon>
        <taxon>Streptophyta</taxon>
        <taxon>Embryophyta</taxon>
        <taxon>Tracheophyta</taxon>
        <taxon>Spermatophyta</taxon>
        <taxon>Magnoliopsida</taxon>
        <taxon>Ranunculales</taxon>
        <taxon>Menispermaceae</taxon>
        <taxon>Menispermoideae</taxon>
        <taxon>Cissampelideae</taxon>
        <taxon>Stephania</taxon>
    </lineage>
</organism>
<evidence type="ECO:0000313" key="8">
    <source>
        <dbReference type="Proteomes" id="UP001420932"/>
    </source>
</evidence>
<feature type="compositionally biased region" description="Basic and acidic residues" evidence="5">
    <location>
        <begin position="290"/>
        <end position="310"/>
    </location>
</feature>
<reference evidence="7 8" key="1">
    <citation type="submission" date="2024-01" db="EMBL/GenBank/DDBJ databases">
        <title>Genome assemblies of Stephania.</title>
        <authorList>
            <person name="Yang L."/>
        </authorList>
    </citation>
    <scope>NUCLEOTIDE SEQUENCE [LARGE SCALE GENOMIC DNA]</scope>
    <source>
        <strain evidence="7">YNDBR</strain>
        <tissue evidence="7">Leaf</tissue>
    </source>
</reference>
<protein>
    <recommendedName>
        <fullName evidence="6">AAA+ ATPase domain-containing protein</fullName>
    </recommendedName>
</protein>
<accession>A0AAP0KFC1</accession>
<dbReference type="EMBL" id="JBBNAF010000004">
    <property type="protein sequence ID" value="KAK9151581.1"/>
    <property type="molecule type" value="Genomic_DNA"/>
</dbReference>
<evidence type="ECO:0000313" key="7">
    <source>
        <dbReference type="EMBL" id="KAK9151581.1"/>
    </source>
</evidence>
<dbReference type="InterPro" id="IPR050221">
    <property type="entry name" value="26S_Proteasome_ATPase"/>
</dbReference>
<sequence>MAALRHLIKSGKTRRFFFTSLKTLNPSSSILANAELRRPMTMDHRNLGNPVLSGAFEGASLKWSTEFRGIFFMMPAVVASLVGVGMTEMSLADADKADSQSQTPCPNSPLSEYVDMEKIVRQERYKLEDLLKSKGMQYGSYPPFTVGVKGQKIRIKFHLPPTCDIPHLIVDLASHLGLKAEEDSSGSDITLRAWDRQVNLDVSPYFLLPYASVAWQLELTQDKQLKNQSNRPVREDKGKDEGDLSVLIFQSLISVDNAEIEFIKQGAFSLKELDAVVSALKSASEKAGTRKALDGRTRGYKDRHENKQDGRVASTEKSIASLEAMGVRIFGLNEAQGFASGGDISWENIAGYDLQKRMFSVVISLLPFAVSCESLTCGRFLWLVVLLDTILLALRSPEVYDDIARGTRRKFETNRPRAVLFEGPPGTGKTSCARVIANQAGVPLLYVPLEIVMSKYYGESERLLGTVFSLANELSNGAIVFLDEVDSFAASRDEGIHEATRRILSVLLRQIDGFEQEKKVVVIAATNRKEDLDPALISRFDSMITFGLPDEQNRQEIVAQYAKHLAKSELAQLAVVTDEMSGRDIRDVCQQAERRWASKLIRGQAPIGVEGGRLPPLQEYIDCAVDRRKAILSIADKKTRNSSAGSRRSPMQFV</sequence>
<dbReference type="SMART" id="SM00382">
    <property type="entry name" value="AAA"/>
    <property type="match status" value="1"/>
</dbReference>
<keyword evidence="2 4" id="KW-0547">Nucleotide-binding</keyword>
<dbReference type="PROSITE" id="PS00674">
    <property type="entry name" value="AAA"/>
    <property type="match status" value="1"/>
</dbReference>
<evidence type="ECO:0000256" key="3">
    <source>
        <dbReference type="ARBA" id="ARBA00022840"/>
    </source>
</evidence>
<dbReference type="GO" id="GO:0005524">
    <property type="term" value="F:ATP binding"/>
    <property type="evidence" value="ECO:0007669"/>
    <property type="project" value="UniProtKB-KW"/>
</dbReference>
<name>A0AAP0KFC1_9MAGN</name>
<dbReference type="GO" id="GO:0016887">
    <property type="term" value="F:ATP hydrolysis activity"/>
    <property type="evidence" value="ECO:0007669"/>
    <property type="project" value="InterPro"/>
</dbReference>
<dbReference type="Proteomes" id="UP001420932">
    <property type="component" value="Unassembled WGS sequence"/>
</dbReference>
<evidence type="ECO:0000256" key="2">
    <source>
        <dbReference type="ARBA" id="ARBA00022741"/>
    </source>
</evidence>
<evidence type="ECO:0000259" key="6">
    <source>
        <dbReference type="SMART" id="SM00382"/>
    </source>
</evidence>
<dbReference type="InterPro" id="IPR027417">
    <property type="entry name" value="P-loop_NTPase"/>
</dbReference>
<dbReference type="Gene3D" id="3.40.50.300">
    <property type="entry name" value="P-loop containing nucleotide triphosphate hydrolases"/>
    <property type="match status" value="1"/>
</dbReference>
<dbReference type="InterPro" id="IPR003593">
    <property type="entry name" value="AAA+_ATPase"/>
</dbReference>
<feature type="region of interest" description="Disordered" evidence="5">
    <location>
        <begin position="290"/>
        <end position="312"/>
    </location>
</feature>